<comment type="catalytic activity">
    <reaction evidence="9 10">
        <text>L-threonyl-[protein] + FAD = FMN-L-threonyl-[protein] + AMP + H(+)</text>
        <dbReference type="Rhea" id="RHEA:36847"/>
        <dbReference type="Rhea" id="RHEA-COMP:11060"/>
        <dbReference type="Rhea" id="RHEA-COMP:11061"/>
        <dbReference type="ChEBI" id="CHEBI:15378"/>
        <dbReference type="ChEBI" id="CHEBI:30013"/>
        <dbReference type="ChEBI" id="CHEBI:57692"/>
        <dbReference type="ChEBI" id="CHEBI:74257"/>
        <dbReference type="ChEBI" id="CHEBI:456215"/>
        <dbReference type="EC" id="2.7.1.180"/>
    </reaction>
</comment>
<evidence type="ECO:0000256" key="4">
    <source>
        <dbReference type="ARBA" id="ARBA00022679"/>
    </source>
</evidence>
<comment type="similarity">
    <text evidence="10">Belongs to the ApbE family.</text>
</comment>
<comment type="cofactor">
    <cofactor evidence="11">
        <name>Mg(2+)</name>
        <dbReference type="ChEBI" id="CHEBI:18420"/>
    </cofactor>
    <cofactor evidence="11">
        <name>Mn(2+)</name>
        <dbReference type="ChEBI" id="CHEBI:29035"/>
    </cofactor>
    <text evidence="11">Magnesium. Can also use manganese.</text>
</comment>
<dbReference type="InterPro" id="IPR003374">
    <property type="entry name" value="ApbE-like_sf"/>
</dbReference>
<evidence type="ECO:0000256" key="11">
    <source>
        <dbReference type="PIRSR" id="PIRSR006268-2"/>
    </source>
</evidence>
<evidence type="ECO:0000256" key="8">
    <source>
        <dbReference type="ARBA" id="ARBA00031306"/>
    </source>
</evidence>
<keyword evidence="7 10" id="KW-0460">Magnesium</keyword>
<organism evidence="12 13">
    <name type="scientific">Paracoccus chinensis</name>
    <dbReference type="NCBI Taxonomy" id="525640"/>
    <lineage>
        <taxon>Bacteria</taxon>
        <taxon>Pseudomonadati</taxon>
        <taxon>Pseudomonadota</taxon>
        <taxon>Alphaproteobacteria</taxon>
        <taxon>Rhodobacterales</taxon>
        <taxon>Paracoccaceae</taxon>
        <taxon>Paracoccus</taxon>
    </lineage>
</organism>
<feature type="binding site" evidence="11">
    <location>
        <position position="156"/>
    </location>
    <ligand>
        <name>Mg(2+)</name>
        <dbReference type="ChEBI" id="CHEBI:18420"/>
    </ligand>
</feature>
<evidence type="ECO:0000313" key="13">
    <source>
        <dbReference type="Proteomes" id="UP000199555"/>
    </source>
</evidence>
<keyword evidence="3 10" id="KW-0285">Flavoprotein</keyword>
<feature type="binding site" evidence="11">
    <location>
        <position position="274"/>
    </location>
    <ligand>
        <name>Mg(2+)</name>
        <dbReference type="ChEBI" id="CHEBI:18420"/>
    </ligand>
</feature>
<evidence type="ECO:0000256" key="5">
    <source>
        <dbReference type="ARBA" id="ARBA00022723"/>
    </source>
</evidence>
<evidence type="ECO:0000256" key="3">
    <source>
        <dbReference type="ARBA" id="ARBA00022630"/>
    </source>
</evidence>
<dbReference type="PIRSF" id="PIRSF006268">
    <property type="entry name" value="ApbE"/>
    <property type="match status" value="1"/>
</dbReference>
<dbReference type="GO" id="GO:0016740">
    <property type="term" value="F:transferase activity"/>
    <property type="evidence" value="ECO:0007669"/>
    <property type="project" value="UniProtKB-UniRule"/>
</dbReference>
<dbReference type="Proteomes" id="UP000199555">
    <property type="component" value="Unassembled WGS sequence"/>
</dbReference>
<dbReference type="RefSeq" id="WP_090757162.1">
    <property type="nucleotide sequence ID" value="NZ_FNGE01000020.1"/>
</dbReference>
<dbReference type="PANTHER" id="PTHR30040:SF2">
    <property type="entry name" value="FAD:PROTEIN FMN TRANSFERASE"/>
    <property type="match status" value="1"/>
</dbReference>
<keyword evidence="12" id="KW-0449">Lipoprotein</keyword>
<keyword evidence="13" id="KW-1185">Reference proteome</keyword>
<dbReference type="STRING" id="525640.SAMN04487971_12026"/>
<dbReference type="AlphaFoldDB" id="A0A1G9MFI4"/>
<dbReference type="GO" id="GO:0046872">
    <property type="term" value="F:metal ion binding"/>
    <property type="evidence" value="ECO:0007669"/>
    <property type="project" value="UniProtKB-UniRule"/>
</dbReference>
<dbReference type="EC" id="2.7.1.180" evidence="1 10"/>
<reference evidence="13" key="1">
    <citation type="submission" date="2016-10" db="EMBL/GenBank/DDBJ databases">
        <authorList>
            <person name="Varghese N."/>
            <person name="Submissions S."/>
        </authorList>
    </citation>
    <scope>NUCLEOTIDE SEQUENCE [LARGE SCALE GENOMIC DNA]</scope>
    <source>
        <strain evidence="13">CGMCC 1.7655</strain>
    </source>
</reference>
<accession>A0A1G9MFI4</accession>
<name>A0A1G9MFI4_9RHOB</name>
<evidence type="ECO:0000256" key="7">
    <source>
        <dbReference type="ARBA" id="ARBA00022842"/>
    </source>
</evidence>
<evidence type="ECO:0000256" key="6">
    <source>
        <dbReference type="ARBA" id="ARBA00022827"/>
    </source>
</evidence>
<proteinExistence type="inferred from homology"/>
<keyword evidence="5 10" id="KW-0479">Metal-binding</keyword>
<evidence type="ECO:0000313" key="12">
    <source>
        <dbReference type="EMBL" id="SDL72677.1"/>
    </source>
</evidence>
<dbReference type="InterPro" id="IPR024932">
    <property type="entry name" value="ApbE"/>
</dbReference>
<evidence type="ECO:0000256" key="10">
    <source>
        <dbReference type="PIRNR" id="PIRNR006268"/>
    </source>
</evidence>
<evidence type="ECO:0000256" key="2">
    <source>
        <dbReference type="ARBA" id="ARBA00016337"/>
    </source>
</evidence>
<keyword evidence="6 10" id="KW-0274">FAD</keyword>
<dbReference type="PANTHER" id="PTHR30040">
    <property type="entry name" value="THIAMINE BIOSYNTHESIS LIPOPROTEIN APBE"/>
    <property type="match status" value="1"/>
</dbReference>
<evidence type="ECO:0000256" key="1">
    <source>
        <dbReference type="ARBA" id="ARBA00011955"/>
    </source>
</evidence>
<gene>
    <name evidence="12" type="ORF">SAMN04487971_12026</name>
</gene>
<dbReference type="Pfam" id="PF02424">
    <property type="entry name" value="ApbE"/>
    <property type="match status" value="1"/>
</dbReference>
<sequence>MSKTSTDMIRHALNGPTMGTRWSALFFTEAGFDPAPVRHALQVAVEEVDAQMSIWRPDSDLMRLNAAPVGEWTRVPAHLMAVLRLAMQVGRASGGAFDIGLGDTVAAWGFGPAPADADRIRQALDGPRRPAHQVLELDPAACRVRKASPITLDLNGIAKGYGVDRLAETLREFGLGSALVGIDGEMRALGLRPDGSPWVVALEAPDPGCRAAHSVLALQDAAVATSGDYRHRVRVGGRTLSHTMDPRRGAPLLAAPASVTVVAQTGAEADAWASALMVLGEAEGPAVARRSGLDALFLLRHGAGGIRVVKAGKLFGAPEVVASHYS</sequence>
<dbReference type="Gene3D" id="3.10.520.10">
    <property type="entry name" value="ApbE-like domains"/>
    <property type="match status" value="1"/>
</dbReference>
<evidence type="ECO:0000256" key="9">
    <source>
        <dbReference type="ARBA" id="ARBA00048540"/>
    </source>
</evidence>
<keyword evidence="4 10" id="KW-0808">Transferase</keyword>
<dbReference type="OrthoDB" id="9778595at2"/>
<feature type="binding site" evidence="11">
    <location>
        <position position="270"/>
    </location>
    <ligand>
        <name>Mg(2+)</name>
        <dbReference type="ChEBI" id="CHEBI:18420"/>
    </ligand>
</feature>
<dbReference type="EMBL" id="FNGE01000020">
    <property type="protein sequence ID" value="SDL72677.1"/>
    <property type="molecule type" value="Genomic_DNA"/>
</dbReference>
<protein>
    <recommendedName>
        <fullName evidence="2 10">FAD:protein FMN transferase</fullName>
        <ecNumber evidence="1 10">2.7.1.180</ecNumber>
    </recommendedName>
    <alternativeName>
        <fullName evidence="8 10">Flavin transferase</fullName>
    </alternativeName>
</protein>
<dbReference type="SUPFAM" id="SSF143631">
    <property type="entry name" value="ApbE-like"/>
    <property type="match status" value="1"/>
</dbReference>